<dbReference type="InterPro" id="IPR048444">
    <property type="entry name" value="DNMK"/>
</dbReference>
<accession>A0A0K1LM89</accession>
<evidence type="ECO:0000313" key="1">
    <source>
        <dbReference type="EMBL" id="AKU43579.1"/>
    </source>
</evidence>
<dbReference type="GO" id="GO:0016787">
    <property type="term" value="F:hydrolase activity"/>
    <property type="evidence" value="ECO:0007669"/>
    <property type="project" value="UniProtKB-KW"/>
</dbReference>
<dbReference type="Pfam" id="PF21448">
    <property type="entry name" value="DNMK"/>
    <property type="match status" value="1"/>
</dbReference>
<name>A0A0K1LM89_9CAUD</name>
<dbReference type="Proteomes" id="UP000221339">
    <property type="component" value="Segment"/>
</dbReference>
<proteinExistence type="predicted"/>
<organism evidence="1 2">
    <name type="scientific">Caulobacter phage Seuss</name>
    <dbReference type="NCBI Taxonomy" id="1675601"/>
    <lineage>
        <taxon>Viruses</taxon>
        <taxon>Duplodnaviria</taxon>
        <taxon>Heunggongvirae</taxon>
        <taxon>Uroviricota</taxon>
        <taxon>Caudoviricetes</taxon>
        <taxon>Seussvirus</taxon>
        <taxon>Seussvirus seuss</taxon>
    </lineage>
</organism>
<evidence type="ECO:0000313" key="2">
    <source>
        <dbReference type="Proteomes" id="UP000221339"/>
    </source>
</evidence>
<keyword evidence="2" id="KW-1185">Reference proteome</keyword>
<gene>
    <name evidence="1" type="ORF">CPT_Seuss53</name>
</gene>
<keyword evidence="1" id="KW-0378">Hydrolase</keyword>
<dbReference type="InterPro" id="IPR027417">
    <property type="entry name" value="P-loop_NTPase"/>
</dbReference>
<protein>
    <submittedName>
        <fullName evidence="1">Nucleoside hydrolase</fullName>
    </submittedName>
</protein>
<sequence>MTKVQFIGLAGRKRSGKNTAAEAGRAAGWLEMSFATPIKLMIGTLLAYQGVGEEVIQRMLHGDLKEQPTRFLGDKSPRQAMQLLGTEWGRDLMHPNLWANILVNAAWAEDFETVVVTDVRFPNEVDILRENGGSIFRIERPGLPKDDTHASEAGIDELLVDEVLINDAPSAEAWTEKVRKHFFD</sequence>
<dbReference type="Gene3D" id="3.40.50.300">
    <property type="entry name" value="P-loop containing nucleotide triphosphate hydrolases"/>
    <property type="match status" value="1"/>
</dbReference>
<dbReference type="EMBL" id="KT001914">
    <property type="protein sequence ID" value="AKU43579.1"/>
    <property type="molecule type" value="Genomic_DNA"/>
</dbReference>
<reference evidence="1 2" key="1">
    <citation type="journal article" date="2015" name="Genome Announc.">
        <title>Complete Genome Sequence of Caulobacter crescentus Siphophage Seuss.</title>
        <authorList>
            <person name="Sloan J.M."/>
            <person name="Keene J.L."/>
            <person name="Cahill J.L."/>
            <person name="Rasche E.S."/>
            <person name="Kuty Everett G.F."/>
        </authorList>
    </citation>
    <scope>NUCLEOTIDE SEQUENCE [LARGE SCALE GENOMIC DNA]</scope>
</reference>